<dbReference type="RefSeq" id="WP_059393709.1">
    <property type="nucleotide sequence ID" value="NZ_CAUZLZ010000004.1"/>
</dbReference>
<dbReference type="InterPro" id="IPR029064">
    <property type="entry name" value="Ribosomal_eL30-like_sf"/>
</dbReference>
<gene>
    <name evidence="2" type="ORF">FTRO_0040120</name>
</gene>
<feature type="region of interest" description="Disordered" evidence="1">
    <location>
        <begin position="1"/>
        <end position="24"/>
    </location>
</feature>
<dbReference type="Gene3D" id="3.30.1330.30">
    <property type="match status" value="1"/>
</dbReference>
<sequence>MDDVNSRLEQGQQGNGGPKINPDEQRLYLGTFRERVVAAVKESKADDSQVQDELKARMANWPDTTLLIDQDACGDAYINYLQMAVSTNHPYTLLSDFERTKQTDDPYAVVLAAKSAVNQESIDL</sequence>
<evidence type="ECO:0000313" key="2">
    <source>
        <dbReference type="EMBL" id="GAP04277.1"/>
    </source>
</evidence>
<dbReference type="AlphaFoldDB" id="A0A3F3H2R5"/>
<dbReference type="InterPro" id="IPR012543">
    <property type="entry name" value="DUF1694"/>
</dbReference>
<organism evidence="2">
    <name type="scientific">Fructobacillus tropaeoli</name>
    <dbReference type="NCBI Taxonomy" id="709323"/>
    <lineage>
        <taxon>Bacteria</taxon>
        <taxon>Bacillati</taxon>
        <taxon>Bacillota</taxon>
        <taxon>Bacilli</taxon>
        <taxon>Lactobacillales</taxon>
        <taxon>Lactobacillaceae</taxon>
        <taxon>Fructobacillus</taxon>
    </lineage>
</organism>
<proteinExistence type="predicted"/>
<dbReference type="Proteomes" id="UP000064514">
    <property type="component" value="Unassembled WGS sequence"/>
</dbReference>
<protein>
    <submittedName>
        <fullName evidence="2">Uncharacterized protein</fullName>
    </submittedName>
</protein>
<reference evidence="2" key="1">
    <citation type="journal article" date="2015" name="BMC Genomics">
        <title>Comparative genomics of Fructobacillus spp. and Leuconostoc spp. reveals niche-specific evolution of Fructobacillus spp.</title>
        <authorList>
            <person name="Endo A."/>
            <person name="Tanizawa Y."/>
            <person name="Tanaka N."/>
            <person name="Maeno S."/>
            <person name="Kumar H."/>
            <person name="Shiwa Y."/>
            <person name="Okada S."/>
            <person name="Yoshikawa H."/>
            <person name="Dicks L."/>
            <person name="Nakagawa J."/>
            <person name="Arita M."/>
        </authorList>
    </citation>
    <scope>NUCLEOTIDE SEQUENCE [LARGE SCALE GENOMIC DNA]</scope>
    <source>
        <strain evidence="2">F214-1</strain>
    </source>
</reference>
<name>A0A3F3H2R5_9LACO</name>
<evidence type="ECO:0000256" key="1">
    <source>
        <dbReference type="SAM" id="MobiDB-lite"/>
    </source>
</evidence>
<dbReference type="EMBL" id="DF968081">
    <property type="protein sequence ID" value="GAP04277.1"/>
    <property type="molecule type" value="Genomic_DNA"/>
</dbReference>
<dbReference type="SUPFAM" id="SSF160515">
    <property type="entry name" value="YueI-like"/>
    <property type="match status" value="1"/>
</dbReference>
<dbReference type="STRING" id="709323.GCA_001047135_00822"/>
<dbReference type="Pfam" id="PF07997">
    <property type="entry name" value="DUF1694"/>
    <property type="match status" value="1"/>
</dbReference>
<accession>A0A3F3H2R5</accession>